<protein>
    <submittedName>
        <fullName evidence="3">Uncharacterized protein</fullName>
    </submittedName>
</protein>
<feature type="domain" description="Antitoxin Xre/MbcA/ParS-like toxin-binding" evidence="1">
    <location>
        <begin position="74"/>
        <end position="122"/>
    </location>
</feature>
<evidence type="ECO:0000313" key="4">
    <source>
        <dbReference type="Proteomes" id="UP000218272"/>
    </source>
</evidence>
<dbReference type="KEGG" id="sclo:SCLO_1000760"/>
<accession>A0A1E1EXX2</accession>
<organism evidence="3 4">
    <name type="scientific">Sphingobium cloacae</name>
    <dbReference type="NCBI Taxonomy" id="120107"/>
    <lineage>
        <taxon>Bacteria</taxon>
        <taxon>Pseudomonadati</taxon>
        <taxon>Pseudomonadota</taxon>
        <taxon>Alphaproteobacteria</taxon>
        <taxon>Sphingomonadales</taxon>
        <taxon>Sphingomonadaceae</taxon>
        <taxon>Sphingobium</taxon>
    </lineage>
</organism>
<dbReference type="Pfam" id="PF09722">
    <property type="entry name" value="Xre_MbcA_ParS_C"/>
    <property type="match status" value="1"/>
</dbReference>
<gene>
    <name evidence="3" type="ORF">SCLO_1000760</name>
</gene>
<evidence type="ECO:0000259" key="2">
    <source>
        <dbReference type="Pfam" id="PF20432"/>
    </source>
</evidence>
<dbReference type="GO" id="GO:0003677">
    <property type="term" value="F:DNA binding"/>
    <property type="evidence" value="ECO:0007669"/>
    <property type="project" value="InterPro"/>
</dbReference>
<reference evidence="3 4" key="1">
    <citation type="submission" date="2016-10" db="EMBL/GenBank/DDBJ databases">
        <title>Complete Genome Sequence of the Nonylphenol-Degrading Bacterium Sphingobium cloacae JCM 10874T.</title>
        <authorList>
            <person name="Ootsuka M."/>
            <person name="Nishizawa T."/>
            <person name="Ohta H."/>
        </authorList>
    </citation>
    <scope>NUCLEOTIDE SEQUENCE [LARGE SCALE GENOMIC DNA]</scope>
    <source>
        <strain evidence="3 4">JCM 10874</strain>
    </source>
</reference>
<dbReference type="InterPro" id="IPR046847">
    <property type="entry name" value="Xre-like_HTH"/>
</dbReference>
<dbReference type="AlphaFoldDB" id="A0A1E1EXX2"/>
<proteinExistence type="predicted"/>
<feature type="domain" description="Antitoxin Xre-like helix-turn-helix" evidence="2">
    <location>
        <begin position="13"/>
        <end position="54"/>
    </location>
</feature>
<keyword evidence="4" id="KW-1185">Reference proteome</keyword>
<dbReference type="RefSeq" id="WP_066521569.1">
    <property type="nucleotide sequence ID" value="NZ_AP017655.1"/>
</dbReference>
<dbReference type="OrthoDB" id="117888at2"/>
<name>A0A1E1EXX2_9SPHN</name>
<dbReference type="InterPro" id="IPR024467">
    <property type="entry name" value="Xre/MbcA/ParS-like_toxin-bd"/>
</dbReference>
<dbReference type="Proteomes" id="UP000218272">
    <property type="component" value="Chromosome SCLO_1"/>
</dbReference>
<dbReference type="Pfam" id="PF20432">
    <property type="entry name" value="Xre-like-HTH"/>
    <property type="match status" value="1"/>
</dbReference>
<evidence type="ECO:0000313" key="3">
    <source>
        <dbReference type="EMBL" id="BAV63116.1"/>
    </source>
</evidence>
<evidence type="ECO:0000259" key="1">
    <source>
        <dbReference type="Pfam" id="PF09722"/>
    </source>
</evidence>
<sequence length="127" mass="14463">MLGEVYAIDAQQEAAAFFRTSLNLFEKWGVTEEQAAMLLDLPLRTYRQWKEKSLAKCSSECHARLSNLMGIQEALMTIFRKPERAYSWIRMDNAAFDGVSALHLMLNGELADIIRVRRYLEAECAGG</sequence>
<dbReference type="EMBL" id="AP017655">
    <property type="protein sequence ID" value="BAV63116.1"/>
    <property type="molecule type" value="Genomic_DNA"/>
</dbReference>